<protein>
    <submittedName>
        <fullName evidence="1">Renal dipeptidase</fullName>
    </submittedName>
</protein>
<dbReference type="AlphaFoldDB" id="A0A972GVC7"/>
<proteinExistence type="predicted"/>
<reference evidence="1" key="1">
    <citation type="submission" date="2019-10" db="EMBL/GenBank/DDBJ databases">
        <title>Description of Paenibacillus glebae sp. nov.</title>
        <authorList>
            <person name="Carlier A."/>
            <person name="Qi S."/>
        </authorList>
    </citation>
    <scope>NUCLEOTIDE SEQUENCE</scope>
    <source>
        <strain evidence="1">LMG 31456</strain>
    </source>
</reference>
<accession>A0A972GVC7</accession>
<dbReference type="Proteomes" id="UP000641588">
    <property type="component" value="Unassembled WGS sequence"/>
</dbReference>
<comment type="caution">
    <text evidence="1">The sequence shown here is derived from an EMBL/GenBank/DDBJ whole genome shotgun (WGS) entry which is preliminary data.</text>
</comment>
<dbReference type="InterPro" id="IPR039498">
    <property type="entry name" value="NTP_transf_5"/>
</dbReference>
<keyword evidence="2" id="KW-1185">Reference proteome</keyword>
<dbReference type="Pfam" id="PF14907">
    <property type="entry name" value="NTP_transf_5"/>
    <property type="match status" value="1"/>
</dbReference>
<dbReference type="EMBL" id="WHOD01000109">
    <property type="protein sequence ID" value="NOU97347.1"/>
    <property type="molecule type" value="Genomic_DNA"/>
</dbReference>
<dbReference type="RefSeq" id="WP_171655581.1">
    <property type="nucleotide sequence ID" value="NZ_WHOD01000109.1"/>
</dbReference>
<organism evidence="1 2">
    <name type="scientific">Paenibacillus foliorum</name>
    <dbReference type="NCBI Taxonomy" id="2654974"/>
    <lineage>
        <taxon>Bacteria</taxon>
        <taxon>Bacillati</taxon>
        <taxon>Bacillota</taxon>
        <taxon>Bacilli</taxon>
        <taxon>Bacillales</taxon>
        <taxon>Paenibacillaceae</taxon>
        <taxon>Paenibacillus</taxon>
    </lineage>
</organism>
<sequence>MVNNYSLDLTVLTKELKLLLFLMKMEYDEELLLNNRVLFEDIEWGQFIQLARHHRVHPIVYTALKGADKNLVPLDVVKTLYREYQKSTFQMLRLSGEMEYISKVFTELKVQSLVLKGPVLSEDLYGDVSLRTSRDLDILVPIADLDIVEEQLLKLGYEKLEEFSTILNDWRWRHHHLTYIHPLKEVTVEIHWRLNPGPAKEPSFNEMWERKRISTLTSFPVYFLGREDLFFYLASHGARHGWSRLRWLADMDRIVKQKLDWEEISSLMQQFQCLQVGGQAIILASQLLNTPITEEMKPLLAANQSKRLAQDATFYLKEMINLHTLPVPLHISRYHKRHLFSLLSFQNKILFVMSFLYPYPEDAKTLPLPKALHFLYFPLRPVLWAWRKTRKHALP</sequence>
<name>A0A972GVC7_9BACL</name>
<evidence type="ECO:0000313" key="1">
    <source>
        <dbReference type="EMBL" id="NOU97347.1"/>
    </source>
</evidence>
<evidence type="ECO:0000313" key="2">
    <source>
        <dbReference type="Proteomes" id="UP000641588"/>
    </source>
</evidence>
<gene>
    <name evidence="1" type="ORF">GC093_29565</name>
</gene>